<proteinExistence type="predicted"/>
<sequence length="124" mass="13760">MRTVTVVGAFLSGLHAARELLAGRTLETARSVPYFWSDQYGARIRFAGRRRDGDAVRVAESELTGDELAEGALGERAQGETGFLGRYERDGRTVAVLSVDRRRPFVRARRELARRESPVEPAAL</sequence>
<evidence type="ECO:0000313" key="1">
    <source>
        <dbReference type="EMBL" id="GGI99589.1"/>
    </source>
</evidence>
<dbReference type="Gene3D" id="3.30.390.30">
    <property type="match status" value="1"/>
</dbReference>
<protein>
    <submittedName>
        <fullName evidence="1">Uncharacterized protein</fullName>
    </submittedName>
</protein>
<dbReference type="AlphaFoldDB" id="A0A917K6B8"/>
<comment type="caution">
    <text evidence="1">The sequence shown here is derived from an EMBL/GenBank/DDBJ whole genome shotgun (WGS) entry which is preliminary data.</text>
</comment>
<keyword evidence="2" id="KW-1185">Reference proteome</keyword>
<organism evidence="1 2">
    <name type="scientific">Streptomyces brasiliensis</name>
    <dbReference type="NCBI Taxonomy" id="1954"/>
    <lineage>
        <taxon>Bacteria</taxon>
        <taxon>Bacillati</taxon>
        <taxon>Actinomycetota</taxon>
        <taxon>Actinomycetes</taxon>
        <taxon>Kitasatosporales</taxon>
        <taxon>Streptomycetaceae</taxon>
        <taxon>Streptomyces</taxon>
    </lineage>
</organism>
<name>A0A917K6B8_9ACTN</name>
<dbReference type="SUPFAM" id="SSF55424">
    <property type="entry name" value="FAD/NAD-linked reductases, dimerisation (C-terminal) domain"/>
    <property type="match status" value="1"/>
</dbReference>
<reference evidence="1" key="2">
    <citation type="submission" date="2020-09" db="EMBL/GenBank/DDBJ databases">
        <authorList>
            <person name="Sun Q."/>
            <person name="Ohkuma M."/>
        </authorList>
    </citation>
    <scope>NUCLEOTIDE SEQUENCE</scope>
    <source>
        <strain evidence="1">JCM 3086</strain>
    </source>
</reference>
<dbReference type="Proteomes" id="UP000657574">
    <property type="component" value="Unassembled WGS sequence"/>
</dbReference>
<accession>A0A917K6B8</accession>
<dbReference type="EMBL" id="BMQA01000002">
    <property type="protein sequence ID" value="GGI99589.1"/>
    <property type="molecule type" value="Genomic_DNA"/>
</dbReference>
<gene>
    <name evidence="1" type="ORF">GCM10010121_007290</name>
</gene>
<dbReference type="InterPro" id="IPR016156">
    <property type="entry name" value="FAD/NAD-linked_Rdtase_dimer_sf"/>
</dbReference>
<reference evidence="1" key="1">
    <citation type="journal article" date="2014" name="Int. J. Syst. Evol. Microbiol.">
        <title>Complete genome sequence of Corynebacterium casei LMG S-19264T (=DSM 44701T), isolated from a smear-ripened cheese.</title>
        <authorList>
            <consortium name="US DOE Joint Genome Institute (JGI-PGF)"/>
            <person name="Walter F."/>
            <person name="Albersmeier A."/>
            <person name="Kalinowski J."/>
            <person name="Ruckert C."/>
        </authorList>
    </citation>
    <scope>NUCLEOTIDE SEQUENCE</scope>
    <source>
        <strain evidence="1">JCM 3086</strain>
    </source>
</reference>
<evidence type="ECO:0000313" key="2">
    <source>
        <dbReference type="Proteomes" id="UP000657574"/>
    </source>
</evidence>